<dbReference type="RefSeq" id="WP_309489597.1">
    <property type="nucleotide sequence ID" value="NZ_JAENIG010000004.1"/>
</dbReference>
<dbReference type="Gene3D" id="1.10.443.10">
    <property type="entry name" value="Intergrase catalytic core"/>
    <property type="match status" value="1"/>
</dbReference>
<evidence type="ECO:0000313" key="9">
    <source>
        <dbReference type="Proteomes" id="UP000634206"/>
    </source>
</evidence>
<evidence type="ECO:0000256" key="1">
    <source>
        <dbReference type="ARBA" id="ARBA00008857"/>
    </source>
</evidence>
<proteinExistence type="inferred from homology"/>
<dbReference type="PANTHER" id="PTHR30349">
    <property type="entry name" value="PHAGE INTEGRASE-RELATED"/>
    <property type="match status" value="1"/>
</dbReference>
<dbReference type="PROSITE" id="PS51898">
    <property type="entry name" value="TYR_RECOMBINASE"/>
    <property type="match status" value="1"/>
</dbReference>
<evidence type="ECO:0000256" key="2">
    <source>
        <dbReference type="ARBA" id="ARBA00022908"/>
    </source>
</evidence>
<keyword evidence="9" id="KW-1185">Reference proteome</keyword>
<dbReference type="GO" id="GO:0006310">
    <property type="term" value="P:DNA recombination"/>
    <property type="evidence" value="ECO:0007669"/>
    <property type="project" value="UniProtKB-KW"/>
</dbReference>
<protein>
    <submittedName>
        <fullName evidence="8">Tyrosine-type recombinase/integrase</fullName>
    </submittedName>
</protein>
<organism evidence="8 9">
    <name type="scientific">Oceaniferula flava</name>
    <dbReference type="NCBI Taxonomy" id="2800421"/>
    <lineage>
        <taxon>Bacteria</taxon>
        <taxon>Pseudomonadati</taxon>
        <taxon>Verrucomicrobiota</taxon>
        <taxon>Verrucomicrobiia</taxon>
        <taxon>Verrucomicrobiales</taxon>
        <taxon>Verrucomicrobiaceae</taxon>
        <taxon>Oceaniferula</taxon>
    </lineage>
</organism>
<evidence type="ECO:0000256" key="5">
    <source>
        <dbReference type="PROSITE-ProRule" id="PRU01248"/>
    </source>
</evidence>
<dbReference type="GO" id="GO:0003677">
    <property type="term" value="F:DNA binding"/>
    <property type="evidence" value="ECO:0007669"/>
    <property type="project" value="UniProtKB-UniRule"/>
</dbReference>
<evidence type="ECO:0000259" key="6">
    <source>
        <dbReference type="PROSITE" id="PS51898"/>
    </source>
</evidence>
<sequence length="409" mass="45726">MAVLIKKGTSKYWHAQYLVPTDKGTCVKVNRSTKETSKRKALLKAVEFERAALREAGAGNVKGRKMLAVLTRATEHAELGKLNVTKAREFMAEIVKIATGEDMPEYTVRTWTKEWLTRKSGKAESSLRAYRTNAKHFLEGLGEKADHTLESITVADMRKLRDWLQFDEKGERKSSVTTVNQKMKTASSIFITAMAEGITNFNPVAALEKLENDDKVQRKPFTKKEVAALVKHAPSEEWKGLILLGAYTGLRLVDCASLTWGDIDMTNEVIATLPAKTKRKKTVVRIPIHPALAKWLKTRPTAINPATQVFPTLSQYLGAGRNGLSTQFNGIMEKAKVSRGKSVQTGSKTFHEKSFHSLRHTLTSWLSDAKVPPEIRMQILGHKSEEVHAGYTHHQDHTLKTAMQSIPNL</sequence>
<dbReference type="InterPro" id="IPR013762">
    <property type="entry name" value="Integrase-like_cat_sf"/>
</dbReference>
<dbReference type="SUPFAM" id="SSF56349">
    <property type="entry name" value="DNA breaking-rejoining enzymes"/>
    <property type="match status" value="1"/>
</dbReference>
<comment type="caution">
    <text evidence="8">The sequence shown here is derived from an EMBL/GenBank/DDBJ whole genome shotgun (WGS) entry which is preliminary data.</text>
</comment>
<dbReference type="InterPro" id="IPR050090">
    <property type="entry name" value="Tyrosine_recombinase_XerCD"/>
</dbReference>
<dbReference type="AlphaFoldDB" id="A0AAE2SB81"/>
<reference evidence="8" key="1">
    <citation type="submission" date="2021-01" db="EMBL/GenBank/DDBJ databases">
        <title>Modified the classification status of verrucomicrobia.</title>
        <authorList>
            <person name="Feng X."/>
        </authorList>
    </citation>
    <scope>NUCLEOTIDE SEQUENCE</scope>
    <source>
        <strain evidence="8">5K15</strain>
    </source>
</reference>
<dbReference type="PANTHER" id="PTHR30349:SF41">
    <property type="entry name" value="INTEGRASE_RECOMBINASE PROTEIN MJ0367-RELATED"/>
    <property type="match status" value="1"/>
</dbReference>
<dbReference type="PROSITE" id="PS51900">
    <property type="entry name" value="CB"/>
    <property type="match status" value="1"/>
</dbReference>
<dbReference type="Pfam" id="PF13102">
    <property type="entry name" value="Phage_int_SAM_5"/>
    <property type="match status" value="1"/>
</dbReference>
<evidence type="ECO:0000256" key="3">
    <source>
        <dbReference type="ARBA" id="ARBA00023125"/>
    </source>
</evidence>
<evidence type="ECO:0000256" key="4">
    <source>
        <dbReference type="ARBA" id="ARBA00023172"/>
    </source>
</evidence>
<dbReference type="InterPro" id="IPR011010">
    <property type="entry name" value="DNA_brk_join_enz"/>
</dbReference>
<comment type="similarity">
    <text evidence="1">Belongs to the 'phage' integrase family.</text>
</comment>
<dbReference type="InterPro" id="IPR002104">
    <property type="entry name" value="Integrase_catalytic"/>
</dbReference>
<keyword evidence="2" id="KW-0229">DNA integration</keyword>
<accession>A0AAE2SB81</accession>
<feature type="domain" description="Tyr recombinase" evidence="6">
    <location>
        <begin position="216"/>
        <end position="404"/>
    </location>
</feature>
<evidence type="ECO:0000259" key="7">
    <source>
        <dbReference type="PROSITE" id="PS51900"/>
    </source>
</evidence>
<gene>
    <name evidence="8" type="ORF">JIN83_08440</name>
</gene>
<dbReference type="InterPro" id="IPR010998">
    <property type="entry name" value="Integrase_recombinase_N"/>
</dbReference>
<dbReference type="Pfam" id="PF00589">
    <property type="entry name" value="Phage_integrase"/>
    <property type="match status" value="1"/>
</dbReference>
<name>A0AAE2SB81_9BACT</name>
<dbReference type="Gene3D" id="1.10.150.130">
    <property type="match status" value="1"/>
</dbReference>
<dbReference type="GO" id="GO:0015074">
    <property type="term" value="P:DNA integration"/>
    <property type="evidence" value="ECO:0007669"/>
    <property type="project" value="UniProtKB-KW"/>
</dbReference>
<feature type="domain" description="Core-binding (CB)" evidence="7">
    <location>
        <begin position="106"/>
        <end position="194"/>
    </location>
</feature>
<keyword evidence="4" id="KW-0233">DNA recombination</keyword>
<dbReference type="EMBL" id="JAENIG010000004">
    <property type="protein sequence ID" value="MBK1854986.1"/>
    <property type="molecule type" value="Genomic_DNA"/>
</dbReference>
<dbReference type="InterPro" id="IPR025269">
    <property type="entry name" value="SAM-like_dom"/>
</dbReference>
<dbReference type="Proteomes" id="UP000634206">
    <property type="component" value="Unassembled WGS sequence"/>
</dbReference>
<evidence type="ECO:0000313" key="8">
    <source>
        <dbReference type="EMBL" id="MBK1854986.1"/>
    </source>
</evidence>
<dbReference type="InterPro" id="IPR044068">
    <property type="entry name" value="CB"/>
</dbReference>
<keyword evidence="3 5" id="KW-0238">DNA-binding</keyword>